<proteinExistence type="predicted"/>
<dbReference type="InterPro" id="IPR029063">
    <property type="entry name" value="SAM-dependent_MTases_sf"/>
</dbReference>
<keyword evidence="3" id="KW-0489">Methyltransferase</keyword>
<dbReference type="EMBL" id="JBHSWN010000001">
    <property type="protein sequence ID" value="MFC6791101.1"/>
    <property type="molecule type" value="Genomic_DNA"/>
</dbReference>
<evidence type="ECO:0000313" key="4">
    <source>
        <dbReference type="Proteomes" id="UP001596292"/>
    </source>
</evidence>
<dbReference type="GO" id="GO:0008168">
    <property type="term" value="F:methyltransferase activity"/>
    <property type="evidence" value="ECO:0007669"/>
    <property type="project" value="UniProtKB-KW"/>
</dbReference>
<evidence type="ECO:0000313" key="3">
    <source>
        <dbReference type="EMBL" id="MFC6791101.1"/>
    </source>
</evidence>
<dbReference type="PANTHER" id="PTHR34203:SF15">
    <property type="entry name" value="SLL1173 PROTEIN"/>
    <property type="match status" value="1"/>
</dbReference>
<accession>A0ABW2BM73</accession>
<feature type="domain" description="Methyltransferase FkbM" evidence="2">
    <location>
        <begin position="76"/>
        <end position="223"/>
    </location>
</feature>
<dbReference type="Pfam" id="PF05050">
    <property type="entry name" value="Methyltransf_21"/>
    <property type="match status" value="1"/>
</dbReference>
<dbReference type="GO" id="GO:0032259">
    <property type="term" value="P:methylation"/>
    <property type="evidence" value="ECO:0007669"/>
    <property type="project" value="UniProtKB-KW"/>
</dbReference>
<dbReference type="InterPro" id="IPR052514">
    <property type="entry name" value="SAM-dependent_MTase"/>
</dbReference>
<dbReference type="RefSeq" id="WP_378971623.1">
    <property type="nucleotide sequence ID" value="NZ_JBHSWN010000001.1"/>
</dbReference>
<dbReference type="Gene3D" id="3.40.50.150">
    <property type="entry name" value="Vaccinia Virus protein VP39"/>
    <property type="match status" value="1"/>
</dbReference>
<protein>
    <submittedName>
        <fullName evidence="3">FkbM family methyltransferase</fullName>
    </submittedName>
</protein>
<dbReference type="Proteomes" id="UP001596292">
    <property type="component" value="Unassembled WGS sequence"/>
</dbReference>
<feature type="region of interest" description="Disordered" evidence="1">
    <location>
        <begin position="259"/>
        <end position="278"/>
    </location>
</feature>
<comment type="caution">
    <text evidence="3">The sequence shown here is derived from an EMBL/GenBank/DDBJ whole genome shotgun (WGS) entry which is preliminary data.</text>
</comment>
<dbReference type="SUPFAM" id="SSF53335">
    <property type="entry name" value="S-adenosyl-L-methionine-dependent methyltransferases"/>
    <property type="match status" value="1"/>
</dbReference>
<keyword evidence="4" id="KW-1185">Reference proteome</keyword>
<evidence type="ECO:0000256" key="1">
    <source>
        <dbReference type="SAM" id="MobiDB-lite"/>
    </source>
</evidence>
<keyword evidence="3" id="KW-0808">Transferase</keyword>
<evidence type="ECO:0000259" key="2">
    <source>
        <dbReference type="Pfam" id="PF05050"/>
    </source>
</evidence>
<name>A0ABW2BM73_9HYPH</name>
<reference evidence="4" key="1">
    <citation type="journal article" date="2019" name="Int. J. Syst. Evol. Microbiol.">
        <title>The Global Catalogue of Microorganisms (GCM) 10K type strain sequencing project: providing services to taxonomists for standard genome sequencing and annotation.</title>
        <authorList>
            <consortium name="The Broad Institute Genomics Platform"/>
            <consortium name="The Broad Institute Genome Sequencing Center for Infectious Disease"/>
            <person name="Wu L."/>
            <person name="Ma J."/>
        </authorList>
    </citation>
    <scope>NUCLEOTIDE SEQUENCE [LARGE SCALE GENOMIC DNA]</scope>
    <source>
        <strain evidence="4">CCUG 48316</strain>
    </source>
</reference>
<sequence length="278" mass="30844">MLRLTRTTNLPELREIEYEEGNDSLFALSNVGPEVFVSLQRDNFISRSLARNGSFEFETFERTVAHLGGPRDLLVDVGANLGTVTIPAAARGHAKQVLAVEADQLNYRTLMANLYLNDLQDRVVAINTAAGATSGELLEFQLSPENKGDHRVKHSSEPGAFGEEAWPTYRVESTRLDDLLTREGLSERLPRSLIWIDVQGWEFQVLLGARAAVAAGAPFVIEFWPYGLQRNGMMDGLAAFLCENFTRLTVASRLRCRPSRRPGRALQRSAPASTTRTP</sequence>
<gene>
    <name evidence="3" type="ORF">ACFQE0_16655</name>
</gene>
<dbReference type="PANTHER" id="PTHR34203">
    <property type="entry name" value="METHYLTRANSFERASE, FKBM FAMILY PROTEIN"/>
    <property type="match status" value="1"/>
</dbReference>
<dbReference type="NCBIfam" id="TIGR01444">
    <property type="entry name" value="fkbM_fam"/>
    <property type="match status" value="1"/>
</dbReference>
<dbReference type="InterPro" id="IPR006342">
    <property type="entry name" value="FkbM_mtfrase"/>
</dbReference>
<organism evidence="3 4">
    <name type="scientific">Methylobacterium komagatae</name>
    <dbReference type="NCBI Taxonomy" id="374425"/>
    <lineage>
        <taxon>Bacteria</taxon>
        <taxon>Pseudomonadati</taxon>
        <taxon>Pseudomonadota</taxon>
        <taxon>Alphaproteobacteria</taxon>
        <taxon>Hyphomicrobiales</taxon>
        <taxon>Methylobacteriaceae</taxon>
        <taxon>Methylobacterium</taxon>
    </lineage>
</organism>